<accession>A0AAP0MWY9</accession>
<dbReference type="Gene3D" id="3.10.20.90">
    <property type="entry name" value="Phosphatidylinositol 3-kinase Catalytic Subunit, Chain A, domain 1"/>
    <property type="match status" value="1"/>
</dbReference>
<dbReference type="SUPFAM" id="SSF54236">
    <property type="entry name" value="Ubiquitin-like"/>
    <property type="match status" value="1"/>
</dbReference>
<reference evidence="3 4" key="1">
    <citation type="submission" date="2024-05" db="EMBL/GenBank/DDBJ databases">
        <title>Haplotype-resolved chromosome-level genome assembly of Huyou (Citrus changshanensis).</title>
        <authorList>
            <person name="Miao C."/>
            <person name="Chen W."/>
            <person name="Wu Y."/>
            <person name="Wang L."/>
            <person name="Zhao S."/>
            <person name="Grierson D."/>
            <person name="Xu C."/>
            <person name="Chen K."/>
        </authorList>
    </citation>
    <scope>NUCLEOTIDE SEQUENCE [LARGE SCALE GENOMIC DNA]</scope>
    <source>
        <strain evidence="3">01-14</strain>
        <tissue evidence="3">Leaf</tissue>
    </source>
</reference>
<keyword evidence="1" id="KW-1133">Transmembrane helix</keyword>
<evidence type="ECO:0000313" key="4">
    <source>
        <dbReference type="Proteomes" id="UP001428341"/>
    </source>
</evidence>
<dbReference type="InterPro" id="IPR039540">
    <property type="entry name" value="UBL3-like_ubiquitin_dom"/>
</dbReference>
<organism evidence="3 4">
    <name type="scientific">Citrus x changshan-huyou</name>
    <dbReference type="NCBI Taxonomy" id="2935761"/>
    <lineage>
        <taxon>Eukaryota</taxon>
        <taxon>Viridiplantae</taxon>
        <taxon>Streptophyta</taxon>
        <taxon>Embryophyta</taxon>
        <taxon>Tracheophyta</taxon>
        <taxon>Spermatophyta</taxon>
        <taxon>Magnoliopsida</taxon>
        <taxon>eudicotyledons</taxon>
        <taxon>Gunneridae</taxon>
        <taxon>Pentapetalae</taxon>
        <taxon>rosids</taxon>
        <taxon>malvids</taxon>
        <taxon>Sapindales</taxon>
        <taxon>Rutaceae</taxon>
        <taxon>Aurantioideae</taxon>
        <taxon>Citrus</taxon>
    </lineage>
</organism>
<keyword evidence="1" id="KW-0472">Membrane</keyword>
<keyword evidence="1" id="KW-0812">Transmembrane</keyword>
<evidence type="ECO:0000313" key="3">
    <source>
        <dbReference type="EMBL" id="KAK9221867.1"/>
    </source>
</evidence>
<evidence type="ECO:0000259" key="2">
    <source>
        <dbReference type="Pfam" id="PF13881"/>
    </source>
</evidence>
<dbReference type="InterPro" id="IPR040015">
    <property type="entry name" value="UBL3-like"/>
</dbReference>
<evidence type="ECO:0000256" key="1">
    <source>
        <dbReference type="SAM" id="Phobius"/>
    </source>
</evidence>
<dbReference type="PANTHER" id="PTHR13169">
    <property type="entry name" value="UBIQUITIN-LIKE PROTEIN 3 HCG-1 PROTEIN"/>
    <property type="match status" value="1"/>
</dbReference>
<keyword evidence="4" id="KW-1185">Reference proteome</keyword>
<protein>
    <recommendedName>
        <fullName evidence="2">UBL3-like ubiquitin domain-containing protein</fullName>
    </recommendedName>
</protein>
<dbReference type="Pfam" id="PF13881">
    <property type="entry name" value="Rad60-SLD_2"/>
    <property type="match status" value="1"/>
</dbReference>
<feature type="transmembrane region" description="Helical" evidence="1">
    <location>
        <begin position="15"/>
        <end position="34"/>
    </location>
</feature>
<feature type="domain" description="UBL3-like ubiquitin" evidence="2">
    <location>
        <begin position="35"/>
        <end position="94"/>
    </location>
</feature>
<proteinExistence type="predicted"/>
<dbReference type="AlphaFoldDB" id="A0AAP0MWY9"/>
<dbReference type="EMBL" id="JBCGBO010000002">
    <property type="protein sequence ID" value="KAK9221867.1"/>
    <property type="molecule type" value="Genomic_DNA"/>
</dbReference>
<sequence length="169" mass="18993">MECGVIVIWTSTYPHFWLVDICLVITVLNFIFLLDKKIVPKTANDIKLISAGKILENNKTVGQCKVPFGELPKGTITMHVVVQPPLTKAKTEVQAFKIPWGSARISLATEMDSWKEKQFVKQCHPSWDPCMFLLMLLFDIVILEVVQGFGNIHGAGNIVCGLKLRVVWL</sequence>
<comment type="caution">
    <text evidence="3">The sequence shown here is derived from an EMBL/GenBank/DDBJ whole genome shotgun (WGS) entry which is preliminary data.</text>
</comment>
<dbReference type="Proteomes" id="UP001428341">
    <property type="component" value="Unassembled WGS sequence"/>
</dbReference>
<name>A0AAP0MWY9_9ROSI</name>
<dbReference type="InterPro" id="IPR029071">
    <property type="entry name" value="Ubiquitin-like_domsf"/>
</dbReference>
<gene>
    <name evidence="3" type="ORF">WN944_010297</name>
</gene>
<dbReference type="PANTHER" id="PTHR13169:SF1">
    <property type="entry name" value="MEMBRANE-ANCHORED UBIQUITIN-FOLD PROTEIN 4"/>
    <property type="match status" value="1"/>
</dbReference>